<evidence type="ECO:0000313" key="2">
    <source>
        <dbReference type="EMBL" id="KAJ1173513.1"/>
    </source>
</evidence>
<protein>
    <submittedName>
        <fullName evidence="2">Uncharacterized protein</fullName>
    </submittedName>
</protein>
<reference evidence="2" key="1">
    <citation type="journal article" date="2022" name="bioRxiv">
        <title>Sequencing and chromosome-scale assembly of the giantPleurodeles waltlgenome.</title>
        <authorList>
            <person name="Brown T."/>
            <person name="Elewa A."/>
            <person name="Iarovenko S."/>
            <person name="Subramanian E."/>
            <person name="Araus A.J."/>
            <person name="Petzold A."/>
            <person name="Susuki M."/>
            <person name="Suzuki K.-i.T."/>
            <person name="Hayashi T."/>
            <person name="Toyoda A."/>
            <person name="Oliveira C."/>
            <person name="Osipova E."/>
            <person name="Leigh N.D."/>
            <person name="Simon A."/>
            <person name="Yun M.H."/>
        </authorList>
    </citation>
    <scope>NUCLEOTIDE SEQUENCE</scope>
    <source>
        <strain evidence="2">20211129_DDA</strain>
        <tissue evidence="2">Liver</tissue>
    </source>
</reference>
<name>A0AAV7TC92_PLEWA</name>
<keyword evidence="3" id="KW-1185">Reference proteome</keyword>
<comment type="caution">
    <text evidence="2">The sequence shown here is derived from an EMBL/GenBank/DDBJ whole genome shotgun (WGS) entry which is preliminary data.</text>
</comment>
<feature type="region of interest" description="Disordered" evidence="1">
    <location>
        <begin position="94"/>
        <end position="123"/>
    </location>
</feature>
<dbReference type="EMBL" id="JANPWB010000007">
    <property type="protein sequence ID" value="KAJ1173513.1"/>
    <property type="molecule type" value="Genomic_DNA"/>
</dbReference>
<evidence type="ECO:0000313" key="3">
    <source>
        <dbReference type="Proteomes" id="UP001066276"/>
    </source>
</evidence>
<dbReference type="AlphaFoldDB" id="A0AAV7TC92"/>
<gene>
    <name evidence="2" type="ORF">NDU88_005345</name>
</gene>
<proteinExistence type="predicted"/>
<organism evidence="2 3">
    <name type="scientific">Pleurodeles waltl</name>
    <name type="common">Iberian ribbed newt</name>
    <dbReference type="NCBI Taxonomy" id="8319"/>
    <lineage>
        <taxon>Eukaryota</taxon>
        <taxon>Metazoa</taxon>
        <taxon>Chordata</taxon>
        <taxon>Craniata</taxon>
        <taxon>Vertebrata</taxon>
        <taxon>Euteleostomi</taxon>
        <taxon>Amphibia</taxon>
        <taxon>Batrachia</taxon>
        <taxon>Caudata</taxon>
        <taxon>Salamandroidea</taxon>
        <taxon>Salamandridae</taxon>
        <taxon>Pleurodelinae</taxon>
        <taxon>Pleurodeles</taxon>
    </lineage>
</organism>
<sequence>MEKIDEQLRREQLNRGRGCSCTSTVCTICSGVFSALSAQYSAAAEEAPAVLGSQTQWKTKLYLGYPGCPRLPSPDFALISPVALVVSAVSDASEGGQKLARQPRLPLPDRPTSPDPTSPICLA</sequence>
<accession>A0AAV7TC92</accession>
<feature type="compositionally biased region" description="Pro residues" evidence="1">
    <location>
        <begin position="105"/>
        <end position="117"/>
    </location>
</feature>
<dbReference type="Proteomes" id="UP001066276">
    <property type="component" value="Chromosome 4_1"/>
</dbReference>
<evidence type="ECO:0000256" key="1">
    <source>
        <dbReference type="SAM" id="MobiDB-lite"/>
    </source>
</evidence>